<dbReference type="EMBL" id="JAVTTO010000004">
    <property type="protein sequence ID" value="MDT7832920.1"/>
    <property type="molecule type" value="Genomic_DNA"/>
</dbReference>
<comment type="caution">
    <text evidence="1">The sequence shown here is derived from an EMBL/GenBank/DDBJ whole genome shotgun (WGS) entry which is preliminary data.</text>
</comment>
<evidence type="ECO:0000313" key="1">
    <source>
        <dbReference type="EMBL" id="MDT7832920.1"/>
    </source>
</evidence>
<evidence type="ECO:0000313" key="2">
    <source>
        <dbReference type="Proteomes" id="UP001257277"/>
    </source>
</evidence>
<accession>A0ABU3LGZ7</accession>
<dbReference type="Proteomes" id="UP001257277">
    <property type="component" value="Unassembled WGS sequence"/>
</dbReference>
<proteinExistence type="predicted"/>
<keyword evidence="2" id="KW-1185">Reference proteome</keyword>
<protein>
    <recommendedName>
        <fullName evidence="3">DUF3108 domain-containing protein</fullName>
    </recommendedName>
</protein>
<reference evidence="1 2" key="1">
    <citation type="submission" date="2023-09" db="EMBL/GenBank/DDBJ databases">
        <title>Novel taxa isolated from Blanes Bay.</title>
        <authorList>
            <person name="Rey-Velasco X."/>
            <person name="Lucena T."/>
        </authorList>
    </citation>
    <scope>NUCLEOTIDE SEQUENCE [LARGE SCALE GENOMIC DNA]</scope>
    <source>
        <strain evidence="1 2">S356</strain>
    </source>
</reference>
<sequence length="249" mass="27095">MKKLLMIAFLVISNVVCTGQESVVLKYNYKKGDKYVMQMSFKQNMGIAGGMNLSMKANINVVESSKETFKLANKIKKVSADVSQGGKTMHYDSDMKDSELDDEGKKMKAQFASALKAISYTTFNNRGKILSVKVEPKIPGANQASNQSLMTYSVFPKEAVKVGSTWTNEQDIQGMKLTIIYTVTKITAKSVETSLSGNINVMGVAGKITGDASFSRKTGNTDSMKMDTSISMQGMTMSMGTSATIKKVN</sequence>
<gene>
    <name evidence="1" type="ORF">RQM59_11050</name>
</gene>
<evidence type="ECO:0008006" key="3">
    <source>
        <dbReference type="Google" id="ProtNLM"/>
    </source>
</evidence>
<dbReference type="RefSeq" id="WP_349242172.1">
    <property type="nucleotide sequence ID" value="NZ_JAVTTO010000004.1"/>
</dbReference>
<organism evidence="1 2">
    <name type="scientific">Asprobacillus argus</name>
    <dbReference type="NCBI Taxonomy" id="3076534"/>
    <lineage>
        <taxon>Bacteria</taxon>
        <taxon>Pseudomonadati</taxon>
        <taxon>Bacteroidota</taxon>
        <taxon>Flavobacteriia</taxon>
        <taxon>Flavobacteriales</taxon>
        <taxon>Flavobacteriaceae</taxon>
        <taxon>Asprobacillus</taxon>
    </lineage>
</organism>
<name>A0ABU3LGZ7_9FLAO</name>